<dbReference type="GO" id="GO:0005829">
    <property type="term" value="C:cytosol"/>
    <property type="evidence" value="ECO:0007669"/>
    <property type="project" value="TreeGrafter"/>
</dbReference>
<accession>A0A7I8VBB9</accession>
<dbReference type="GO" id="GO:0070095">
    <property type="term" value="F:fructose-6-phosphate binding"/>
    <property type="evidence" value="ECO:0007669"/>
    <property type="project" value="TreeGrafter"/>
</dbReference>
<gene>
    <name evidence="4" type="ORF">DGYR_LOCUS2592</name>
</gene>
<name>A0A7I8VBB9_9ANNE</name>
<dbReference type="AlphaFoldDB" id="A0A7I8VBB9"/>
<organism evidence="4 5">
    <name type="scientific">Dimorphilus gyrociliatus</name>
    <dbReference type="NCBI Taxonomy" id="2664684"/>
    <lineage>
        <taxon>Eukaryota</taxon>
        <taxon>Metazoa</taxon>
        <taxon>Spiralia</taxon>
        <taxon>Lophotrochozoa</taxon>
        <taxon>Annelida</taxon>
        <taxon>Polychaeta</taxon>
        <taxon>Polychaeta incertae sedis</taxon>
        <taxon>Dinophilidae</taxon>
        <taxon>Dimorphilus</taxon>
    </lineage>
</organism>
<evidence type="ECO:0000313" key="4">
    <source>
        <dbReference type="EMBL" id="CAD5113635.1"/>
    </source>
</evidence>
<dbReference type="InterPro" id="IPR001347">
    <property type="entry name" value="SIS_dom"/>
</dbReference>
<dbReference type="EMBL" id="CAJFCJ010000004">
    <property type="protein sequence ID" value="CAD5113635.1"/>
    <property type="molecule type" value="Genomic_DNA"/>
</dbReference>
<dbReference type="Gene3D" id="3.40.50.12620">
    <property type="match status" value="1"/>
</dbReference>
<dbReference type="GO" id="GO:0042593">
    <property type="term" value="P:glucose homeostasis"/>
    <property type="evidence" value="ECO:0007669"/>
    <property type="project" value="TreeGrafter"/>
</dbReference>
<dbReference type="OrthoDB" id="311172at2759"/>
<keyword evidence="5" id="KW-1185">Reference proteome</keyword>
<feature type="domain" description="Glucokinase regulatory protein second SIS" evidence="2">
    <location>
        <begin position="275"/>
        <end position="374"/>
    </location>
</feature>
<comment type="caution">
    <text evidence="4">The sequence shown here is derived from an EMBL/GenBank/DDBJ whole genome shotgun (WGS) entry which is preliminary data.</text>
</comment>
<dbReference type="PANTHER" id="PTHR10088:SF4">
    <property type="entry name" value="GLUCOKINASE REGULATORY PROTEIN"/>
    <property type="match status" value="1"/>
</dbReference>
<dbReference type="InterPro" id="IPR054017">
    <property type="entry name" value="GKRP_SIS_2"/>
</dbReference>
<evidence type="ECO:0000256" key="1">
    <source>
        <dbReference type="ARBA" id="ARBA00023277"/>
    </source>
</evidence>
<dbReference type="GO" id="GO:0005654">
    <property type="term" value="C:nucleoplasm"/>
    <property type="evidence" value="ECO:0007669"/>
    <property type="project" value="TreeGrafter"/>
</dbReference>
<keyword evidence="1" id="KW-0119">Carbohydrate metabolism</keyword>
<dbReference type="InterPro" id="IPR040190">
    <property type="entry name" value="MURQ/GCKR"/>
</dbReference>
<dbReference type="GO" id="GO:0019899">
    <property type="term" value="F:enzyme binding"/>
    <property type="evidence" value="ECO:0007669"/>
    <property type="project" value="TreeGrafter"/>
</dbReference>
<dbReference type="InterPro" id="IPR046348">
    <property type="entry name" value="SIS_dom_sf"/>
</dbReference>
<dbReference type="Gene3D" id="3.40.50.10490">
    <property type="entry name" value="Glucose-6-phosphate isomerase like protein, domain 1"/>
    <property type="match status" value="2"/>
</dbReference>
<dbReference type="PANTHER" id="PTHR10088">
    <property type="entry name" value="GLUCOKINASE REGULATORY PROTEIN"/>
    <property type="match status" value="1"/>
</dbReference>
<dbReference type="GO" id="GO:0030246">
    <property type="term" value="F:carbohydrate binding"/>
    <property type="evidence" value="ECO:0007669"/>
    <property type="project" value="TreeGrafter"/>
</dbReference>
<protein>
    <submittedName>
        <fullName evidence="4">DgyrCDS2797</fullName>
    </submittedName>
</protein>
<dbReference type="GO" id="GO:1901135">
    <property type="term" value="P:carbohydrate derivative metabolic process"/>
    <property type="evidence" value="ECO:0007669"/>
    <property type="project" value="InterPro"/>
</dbReference>
<dbReference type="Pfam" id="PF20741">
    <property type="entry name" value="GKRP-like_C"/>
    <property type="match status" value="1"/>
</dbReference>
<dbReference type="Proteomes" id="UP000549394">
    <property type="component" value="Unassembled WGS sequence"/>
</dbReference>
<sequence length="557" mass="61639">MQSPITEESNDLSTTIDDVDTIEIVNILQNCDKEIFSGWKKYKSDSIFSPNIIQTISNLSKVISDIVSSDEKICIVISGCGTSGRISFLVSRFFQDRINRDNLKIRYIIAGGDLALFTPQEAPEDDPKKGKNCLLKATEGFNKVIFIGVTCGLSAPFVAGQLDYCLNNTDKFIPVLIGFNPINLARNSKIEDWDKTFLNVAERMAEYSQNGLAFVVNPIVGPEPITGSSRMKSGTATIILLYTILATALNENNINRETLIEKALKEAEKANALAYTQKSPIAKGINICGEALNREGRICYVGKELVGFMGLMDASECVPTFGADIYDIFGYVKNGYKFLNNVEGDLSFKADISLEYFIQFVAPKLTAYDVIVFLTPDKITVNSLNGCPAKKILITFSKDDLDINLLEFSVVINLPIGNFDNANSWTMQLVIKAVCNALSTGAHIMKGKVYKNRMIDVRVSNNKLFFRSLNLIKTFGKCNDEMAKECLLKAIYEVNSLNQEILSLPISSHIEKATAMGKVVPTAIIICLTNCSSEEAKSMLQETPMIRHAIRLLCNKR</sequence>
<dbReference type="Pfam" id="PF22645">
    <property type="entry name" value="GKRP_SIS_N"/>
    <property type="match status" value="1"/>
</dbReference>
<proteinExistence type="predicted"/>
<evidence type="ECO:0000313" key="5">
    <source>
        <dbReference type="Proteomes" id="UP000549394"/>
    </source>
</evidence>
<dbReference type="SUPFAM" id="SSF53697">
    <property type="entry name" value="SIS domain"/>
    <property type="match status" value="2"/>
</dbReference>
<evidence type="ECO:0000259" key="3">
    <source>
        <dbReference type="Pfam" id="PF22645"/>
    </source>
</evidence>
<reference evidence="4 5" key="1">
    <citation type="submission" date="2020-08" db="EMBL/GenBank/DDBJ databases">
        <authorList>
            <person name="Hejnol A."/>
        </authorList>
    </citation>
    <scope>NUCLEOTIDE SEQUENCE [LARGE SCALE GENOMIC DNA]</scope>
</reference>
<dbReference type="GO" id="GO:0004857">
    <property type="term" value="F:enzyme inhibitor activity"/>
    <property type="evidence" value="ECO:0007669"/>
    <property type="project" value="TreeGrafter"/>
</dbReference>
<dbReference type="GO" id="GO:0009750">
    <property type="term" value="P:response to fructose"/>
    <property type="evidence" value="ECO:0007669"/>
    <property type="project" value="TreeGrafter"/>
</dbReference>
<evidence type="ECO:0000259" key="2">
    <source>
        <dbReference type="Pfam" id="PF22198"/>
    </source>
</evidence>
<feature type="domain" description="SIS" evidence="3">
    <location>
        <begin position="59"/>
        <end position="166"/>
    </location>
</feature>
<dbReference type="Gene3D" id="1.10.8.1080">
    <property type="match status" value="1"/>
</dbReference>
<dbReference type="Pfam" id="PF22198">
    <property type="entry name" value="GKRP_SIS_2"/>
    <property type="match status" value="1"/>
</dbReference>